<protein>
    <submittedName>
        <fullName evidence="4">TPM domain-containing protein</fullName>
    </submittedName>
</protein>
<reference evidence="4 7" key="3">
    <citation type="submission" date="2023-07" db="EMBL/GenBank/DDBJ databases">
        <title>Genome content predicts the carbon catabolic preferences of heterotrophic bacteria.</title>
        <authorList>
            <person name="Gralka M."/>
        </authorList>
    </citation>
    <scope>NUCLEOTIDE SEQUENCE [LARGE SCALE GENOMIC DNA]</scope>
    <source>
        <strain evidence="4 7">4G03</strain>
    </source>
</reference>
<dbReference type="Gene3D" id="3.10.310.50">
    <property type="match status" value="1"/>
</dbReference>
<evidence type="ECO:0000313" key="5">
    <source>
        <dbReference type="EMBL" id="PHN98663.1"/>
    </source>
</evidence>
<name>A0A2G1BX97_9FLAO</name>
<accession>A0A2G1BX97</accession>
<dbReference type="Pfam" id="PF04536">
    <property type="entry name" value="TPM_phosphatase"/>
    <property type="match status" value="1"/>
</dbReference>
<evidence type="ECO:0000313" key="7">
    <source>
        <dbReference type="Proteomes" id="UP001242342"/>
    </source>
</evidence>
<evidence type="ECO:0000259" key="3">
    <source>
        <dbReference type="Pfam" id="PF04536"/>
    </source>
</evidence>
<dbReference type="PANTHER" id="PTHR30373">
    <property type="entry name" value="UPF0603 PROTEIN YGCG"/>
    <property type="match status" value="1"/>
</dbReference>
<feature type="domain" description="TPM" evidence="3">
    <location>
        <begin position="82"/>
        <end position="204"/>
    </location>
</feature>
<keyword evidence="2" id="KW-0472">Membrane</keyword>
<dbReference type="AlphaFoldDB" id="A0A2G1BX97"/>
<feature type="compositionally biased region" description="Gly residues" evidence="1">
    <location>
        <begin position="444"/>
        <end position="458"/>
    </location>
</feature>
<gene>
    <name evidence="5" type="ORF">CSC81_03995</name>
    <name evidence="4" type="ORF">Q8W23_04390</name>
</gene>
<dbReference type="RefSeq" id="WP_099214480.1">
    <property type="nucleotide sequence ID" value="NZ_JAUYVU010000002.1"/>
</dbReference>
<sequence length="458" mass="52480">MKKYVLNFLLLFVVFQVYSFQEVVGKENKATTLKEKEVQEEEVKTQKTYPDSFIPPKYIQKEVYSVKEVPNPKKKGANGFISDPNNYINEIEEQQLNLKLWEIEQNTTAQVAVVILKSIGKEVPKNFAIKLFEEWAIGDKEVDNGLLILTVIDQRRTEFEVGYGLEPILTDIVCHRIGTDEIVPYFKEGEFGKGLLSAVSRVEEIINKPDVIDEIYAQNINYYNEEETIFFKNPLFLYLLFYSIVGLFIGGWFSIKAKSIDKSKEDLYDKYQDMSKLGLGCLLFLFPLPLYFINRYVKAKLKRYRFSPRFSKKNGKQLYLKDEWSENSFLEKAQILEEKIKSKEYDVWVTEDESDILILEYEGSSRKYSNCKKCGYKTYGRISTKIIRKATYDSSGEKKEDYLCKNCNYQESKTIIIPRLERSSSSSSSGGSSWSSSSSSSSSFGGGSSGGGGAGVSW</sequence>
<keyword evidence="2" id="KW-1133">Transmembrane helix</keyword>
<feature type="transmembrane region" description="Helical" evidence="2">
    <location>
        <begin position="276"/>
        <end position="293"/>
    </location>
</feature>
<reference evidence="5 6" key="1">
    <citation type="journal article" date="2016" name="Nat. Commun.">
        <title>Microbial interactions lead to rapid micro-scale successions on model marine particles.</title>
        <authorList>
            <person name="Datta M.S."/>
            <person name="Sliwerska E."/>
            <person name="Gore J."/>
            <person name="Polz M.F."/>
            <person name="Cordero O.X."/>
        </authorList>
    </citation>
    <scope>NUCLEOTIDE SEQUENCE [LARGE SCALE GENOMIC DNA]</scope>
    <source>
        <strain evidence="5 6">4G03</strain>
    </source>
</reference>
<proteinExistence type="predicted"/>
<feature type="transmembrane region" description="Helical" evidence="2">
    <location>
        <begin position="235"/>
        <end position="255"/>
    </location>
</feature>
<reference evidence="5" key="2">
    <citation type="submission" date="2017-10" db="EMBL/GenBank/DDBJ databases">
        <authorList>
            <person name="Enke T.N."/>
            <person name="Cordero O.X."/>
        </authorList>
    </citation>
    <scope>NUCLEOTIDE SEQUENCE</scope>
    <source>
        <strain evidence="5">4G03</strain>
    </source>
</reference>
<dbReference type="PANTHER" id="PTHR30373:SF2">
    <property type="entry name" value="UPF0603 PROTEIN YGCG"/>
    <property type="match status" value="1"/>
</dbReference>
<feature type="compositionally biased region" description="Low complexity" evidence="1">
    <location>
        <begin position="423"/>
        <end position="443"/>
    </location>
</feature>
<dbReference type="InterPro" id="IPR007621">
    <property type="entry name" value="TPM_dom"/>
</dbReference>
<evidence type="ECO:0000313" key="6">
    <source>
        <dbReference type="Proteomes" id="UP000222163"/>
    </source>
</evidence>
<organism evidence="5 6">
    <name type="scientific">Tenacibaculum discolor</name>
    <dbReference type="NCBI Taxonomy" id="361581"/>
    <lineage>
        <taxon>Bacteria</taxon>
        <taxon>Pseudomonadati</taxon>
        <taxon>Bacteroidota</taxon>
        <taxon>Flavobacteriia</taxon>
        <taxon>Flavobacteriales</taxon>
        <taxon>Flavobacteriaceae</taxon>
        <taxon>Tenacibaculum</taxon>
    </lineage>
</organism>
<evidence type="ECO:0000313" key="4">
    <source>
        <dbReference type="EMBL" id="MDP2540707.1"/>
    </source>
</evidence>
<feature type="region of interest" description="Disordered" evidence="1">
    <location>
        <begin position="420"/>
        <end position="458"/>
    </location>
</feature>
<dbReference type="EMBL" id="JAUYVU010000002">
    <property type="protein sequence ID" value="MDP2540707.1"/>
    <property type="molecule type" value="Genomic_DNA"/>
</dbReference>
<evidence type="ECO:0000256" key="2">
    <source>
        <dbReference type="SAM" id="Phobius"/>
    </source>
</evidence>
<dbReference type="EMBL" id="PDUU01000003">
    <property type="protein sequence ID" value="PHN98663.1"/>
    <property type="molecule type" value="Genomic_DNA"/>
</dbReference>
<evidence type="ECO:0000256" key="1">
    <source>
        <dbReference type="SAM" id="MobiDB-lite"/>
    </source>
</evidence>
<dbReference type="Proteomes" id="UP000222163">
    <property type="component" value="Unassembled WGS sequence"/>
</dbReference>
<keyword evidence="7" id="KW-1185">Reference proteome</keyword>
<keyword evidence="2" id="KW-0812">Transmembrane</keyword>
<comment type="caution">
    <text evidence="5">The sequence shown here is derived from an EMBL/GenBank/DDBJ whole genome shotgun (WGS) entry which is preliminary data.</text>
</comment>
<dbReference type="Proteomes" id="UP001242342">
    <property type="component" value="Unassembled WGS sequence"/>
</dbReference>